<name>A0A4Y7LAD6_PAPSO</name>
<evidence type="ECO:0000256" key="1">
    <source>
        <dbReference type="SAM" id="MobiDB-lite"/>
    </source>
</evidence>
<feature type="region of interest" description="Disordered" evidence="1">
    <location>
        <begin position="1"/>
        <end position="75"/>
    </location>
</feature>
<sequence>MGKRGKKGHQQKKTSRSKEYYYASEGEQEERNHVVLPSSSDDEEKETKTDNEEAEEEHEGNADQSNPNSSDKCPSKFSLYQESVQSPKGDISYLQKFFLMYVGGRQPLHLQEDFCGTALLSAEWLRTDSRRTAVGVDMDLETLEWSLQNNVDKIGAGYSRMSLFHGDVLKPKEARLVKCGIQESVEDMKLDDCEEGSMETDAGTGSQMKDGLVKENCVLPPIDIVCAFNYSCCCLQKRTDLVLYFKHVIDTLSKKGGIFAMDVYGGTSSENGLRLQRRFPNFTYTWEQEEFDILHRTTRISLHYNLRKQQRKIRHAFSYSWRLWSLPEIKDCMEEAGFKSVHFWIREMPDTKDMKSTEGFGVGRDVKYEEVTSFKQQDAWNAYIVGVSK</sequence>
<dbReference type="Gene3D" id="3.40.50.150">
    <property type="entry name" value="Vaccinia Virus protein VP39"/>
    <property type="match status" value="1"/>
</dbReference>
<evidence type="ECO:0000313" key="2">
    <source>
        <dbReference type="EMBL" id="RZC82206.1"/>
    </source>
</evidence>
<dbReference type="SUPFAM" id="SSF53335">
    <property type="entry name" value="S-adenosyl-L-methionine-dependent methyltransferases"/>
    <property type="match status" value="1"/>
</dbReference>
<dbReference type="PANTHER" id="PTHR37211:SF1">
    <property type="entry name" value="EXPRESSED PROTEIN"/>
    <property type="match status" value="1"/>
</dbReference>
<accession>A0A4Y7LAD6</accession>
<evidence type="ECO:0000313" key="3">
    <source>
        <dbReference type="Proteomes" id="UP000316621"/>
    </source>
</evidence>
<gene>
    <name evidence="2" type="ORF">C5167_044991</name>
</gene>
<dbReference type="Gramene" id="RZC82206">
    <property type="protein sequence ID" value="RZC82206"/>
    <property type="gene ID" value="C5167_044991"/>
</dbReference>
<dbReference type="OrthoDB" id="3342809at2759"/>
<keyword evidence="3" id="KW-1185">Reference proteome</keyword>
<reference evidence="2 3" key="1">
    <citation type="journal article" date="2018" name="Science">
        <title>The opium poppy genome and morphinan production.</title>
        <authorList>
            <person name="Guo L."/>
            <person name="Winzer T."/>
            <person name="Yang X."/>
            <person name="Li Y."/>
            <person name="Ning Z."/>
            <person name="He Z."/>
            <person name="Teodor R."/>
            <person name="Lu Y."/>
            <person name="Bowser T.A."/>
            <person name="Graham I.A."/>
            <person name="Ye K."/>
        </authorList>
    </citation>
    <scope>NUCLEOTIDE SEQUENCE [LARGE SCALE GENOMIC DNA]</scope>
    <source>
        <strain evidence="3">cv. HN1</strain>
        <tissue evidence="2">Leaves</tissue>
    </source>
</reference>
<feature type="compositionally biased region" description="Polar residues" evidence="1">
    <location>
        <begin position="64"/>
        <end position="75"/>
    </location>
</feature>
<dbReference type="Proteomes" id="UP000316621">
    <property type="component" value="Chromosome 11"/>
</dbReference>
<dbReference type="EMBL" id="CM010725">
    <property type="protein sequence ID" value="RZC82206.1"/>
    <property type="molecule type" value="Genomic_DNA"/>
</dbReference>
<dbReference type="PANTHER" id="PTHR37211">
    <property type="entry name" value="EXPRESSED PROTEIN"/>
    <property type="match status" value="1"/>
</dbReference>
<proteinExistence type="predicted"/>
<dbReference type="OMA" id="TYDWRLW"/>
<dbReference type="AlphaFoldDB" id="A0A4Y7LAD6"/>
<dbReference type="InterPro" id="IPR029063">
    <property type="entry name" value="SAM-dependent_MTases_sf"/>
</dbReference>
<protein>
    <submittedName>
        <fullName evidence="2">Uncharacterized protein</fullName>
    </submittedName>
</protein>
<feature type="compositionally biased region" description="Basic residues" evidence="1">
    <location>
        <begin position="1"/>
        <end position="15"/>
    </location>
</feature>
<organism evidence="2 3">
    <name type="scientific">Papaver somniferum</name>
    <name type="common">Opium poppy</name>
    <dbReference type="NCBI Taxonomy" id="3469"/>
    <lineage>
        <taxon>Eukaryota</taxon>
        <taxon>Viridiplantae</taxon>
        <taxon>Streptophyta</taxon>
        <taxon>Embryophyta</taxon>
        <taxon>Tracheophyta</taxon>
        <taxon>Spermatophyta</taxon>
        <taxon>Magnoliopsida</taxon>
        <taxon>Ranunculales</taxon>
        <taxon>Papaveraceae</taxon>
        <taxon>Papaveroideae</taxon>
        <taxon>Papaver</taxon>
    </lineage>
</organism>